<reference evidence="2" key="1">
    <citation type="journal article" date="2019" name="Sci. Rep.">
        <title>Draft genome of Tanacetum cinerariifolium, the natural source of mosquito coil.</title>
        <authorList>
            <person name="Yamashiro T."/>
            <person name="Shiraishi A."/>
            <person name="Satake H."/>
            <person name="Nakayama K."/>
        </authorList>
    </citation>
    <scope>NUCLEOTIDE SEQUENCE</scope>
</reference>
<name>A0A699KFE3_TANCI</name>
<evidence type="ECO:0000256" key="1">
    <source>
        <dbReference type="SAM" id="MobiDB-lite"/>
    </source>
</evidence>
<proteinExistence type="predicted"/>
<evidence type="ECO:0000313" key="2">
    <source>
        <dbReference type="EMBL" id="GFA88535.1"/>
    </source>
</evidence>
<feature type="region of interest" description="Disordered" evidence="1">
    <location>
        <begin position="108"/>
        <end position="128"/>
    </location>
</feature>
<organism evidence="2">
    <name type="scientific">Tanacetum cinerariifolium</name>
    <name type="common">Dalmatian daisy</name>
    <name type="synonym">Chrysanthemum cinerariifolium</name>
    <dbReference type="NCBI Taxonomy" id="118510"/>
    <lineage>
        <taxon>Eukaryota</taxon>
        <taxon>Viridiplantae</taxon>
        <taxon>Streptophyta</taxon>
        <taxon>Embryophyta</taxon>
        <taxon>Tracheophyta</taxon>
        <taxon>Spermatophyta</taxon>
        <taxon>Magnoliopsida</taxon>
        <taxon>eudicotyledons</taxon>
        <taxon>Gunneridae</taxon>
        <taxon>Pentapetalae</taxon>
        <taxon>asterids</taxon>
        <taxon>campanulids</taxon>
        <taxon>Asterales</taxon>
        <taxon>Asteraceae</taxon>
        <taxon>Asteroideae</taxon>
        <taxon>Anthemideae</taxon>
        <taxon>Anthemidinae</taxon>
        <taxon>Tanacetum</taxon>
    </lineage>
</organism>
<gene>
    <name evidence="2" type="ORF">Tci_660507</name>
</gene>
<accession>A0A699KFE3</accession>
<protein>
    <submittedName>
        <fullName evidence="2">Uncharacterized protein</fullName>
    </submittedName>
</protein>
<sequence>MMVLKLGYTGESKPMFYNYLRPLTSLDVRLYALACEEDVHCLATLVKSFKLIEVYIEHGATVLDSYLRAPRFRATLKDITDVPAEVSTQESIAVEVRTEAPIMEDVTQEFSVEDVSSEDEGTDDDDDVDEDFLVDEENKIIEPDVDVHLFGISMDLPFDNIGITNLVSNDVLEGEDVDVINADGFDSDLSNDEGRNYKKRRLTKLRTEMEGVINVSGQWKYSFYTSQKFTSPKEAKDKVYLHSIEIRRNLKLYKKDSVRIRVALG</sequence>
<dbReference type="EMBL" id="BKCJ010507272">
    <property type="protein sequence ID" value="GFA88535.1"/>
    <property type="molecule type" value="Genomic_DNA"/>
</dbReference>
<dbReference type="AlphaFoldDB" id="A0A699KFE3"/>
<feature type="non-terminal residue" evidence="2">
    <location>
        <position position="265"/>
    </location>
</feature>
<comment type="caution">
    <text evidence="2">The sequence shown here is derived from an EMBL/GenBank/DDBJ whole genome shotgun (WGS) entry which is preliminary data.</text>
</comment>
<feature type="compositionally biased region" description="Acidic residues" evidence="1">
    <location>
        <begin position="111"/>
        <end position="128"/>
    </location>
</feature>